<dbReference type="InterPro" id="IPR035897">
    <property type="entry name" value="Toll_tir_struct_dom_sf"/>
</dbReference>
<dbReference type="Proteomes" id="UP000037460">
    <property type="component" value="Unassembled WGS sequence"/>
</dbReference>
<feature type="coiled-coil region" evidence="1">
    <location>
        <begin position="6"/>
        <end position="41"/>
    </location>
</feature>
<protein>
    <recommendedName>
        <fullName evidence="2">TIR domain-containing protein</fullName>
    </recommendedName>
</protein>
<sequence length="310" mass="33826">MFAYLKVQAAAQAEKLKEKLKEQAAAQAEKLTEQAAAQAGKAIAQASTIAAAAILNQWGLWSDAPVNALAAGSAPPERRAVRSQLPESWNAEEYFAVPGVITEQMTQTVKSRVLSQFMPEGVQFDDFYPEVVISYASGRRSGRDCEGAGPGMYYAAGILGLLHERGVRCFSGLHVPPGTDWEVFKLRLNSRFAQAKVLIVVLTAALFESKPCLKEINAAIRKGIPVLPIRFEDKLPGYKDQWAKYTDSDSLLMIYRVQEHLGKINSIPHPGTVLTVPDSMNTILGLVDTCLGIDRAYVSQGNHGNDTYEA</sequence>
<evidence type="ECO:0000259" key="2">
    <source>
        <dbReference type="Pfam" id="PF13676"/>
    </source>
</evidence>
<evidence type="ECO:0000313" key="4">
    <source>
        <dbReference type="Proteomes" id="UP000037460"/>
    </source>
</evidence>
<name>A0A0M0KAM4_9EUKA</name>
<feature type="domain" description="TIR" evidence="2">
    <location>
        <begin position="158"/>
        <end position="246"/>
    </location>
</feature>
<evidence type="ECO:0000256" key="1">
    <source>
        <dbReference type="SAM" id="Coils"/>
    </source>
</evidence>
<dbReference type="Gene3D" id="3.40.50.10140">
    <property type="entry name" value="Toll/interleukin-1 receptor homology (TIR) domain"/>
    <property type="match status" value="1"/>
</dbReference>
<keyword evidence="1" id="KW-0175">Coiled coil</keyword>
<keyword evidence="4" id="KW-1185">Reference proteome</keyword>
<dbReference type="InterPro" id="IPR000157">
    <property type="entry name" value="TIR_dom"/>
</dbReference>
<accession>A0A0M0KAM4</accession>
<proteinExistence type="predicted"/>
<comment type="caution">
    <text evidence="3">The sequence shown here is derived from an EMBL/GenBank/DDBJ whole genome shotgun (WGS) entry which is preliminary data.</text>
</comment>
<dbReference type="EMBL" id="JWZX01000731">
    <property type="protein sequence ID" value="KOO35849.1"/>
    <property type="molecule type" value="Genomic_DNA"/>
</dbReference>
<dbReference type="SUPFAM" id="SSF52200">
    <property type="entry name" value="Toll/Interleukin receptor TIR domain"/>
    <property type="match status" value="1"/>
</dbReference>
<reference evidence="4" key="1">
    <citation type="journal article" date="2015" name="PLoS Genet.">
        <title>Genome Sequence and Transcriptome Analyses of Chrysochromulina tobin: Metabolic Tools for Enhanced Algal Fitness in the Prominent Order Prymnesiales (Haptophyceae).</title>
        <authorList>
            <person name="Hovde B.T."/>
            <person name="Deodato C.R."/>
            <person name="Hunsperger H.M."/>
            <person name="Ryken S.A."/>
            <person name="Yost W."/>
            <person name="Jha R.K."/>
            <person name="Patterson J."/>
            <person name="Monnat R.J. Jr."/>
            <person name="Barlow S.B."/>
            <person name="Starkenburg S.R."/>
            <person name="Cattolico R.A."/>
        </authorList>
    </citation>
    <scope>NUCLEOTIDE SEQUENCE</scope>
    <source>
        <strain evidence="4">CCMP291</strain>
    </source>
</reference>
<organism evidence="3 4">
    <name type="scientific">Chrysochromulina tobinii</name>
    <dbReference type="NCBI Taxonomy" id="1460289"/>
    <lineage>
        <taxon>Eukaryota</taxon>
        <taxon>Haptista</taxon>
        <taxon>Haptophyta</taxon>
        <taxon>Prymnesiophyceae</taxon>
        <taxon>Prymnesiales</taxon>
        <taxon>Chrysochromulinaceae</taxon>
        <taxon>Chrysochromulina</taxon>
    </lineage>
</organism>
<dbReference type="Pfam" id="PF13676">
    <property type="entry name" value="TIR_2"/>
    <property type="match status" value="1"/>
</dbReference>
<dbReference type="GO" id="GO:0007165">
    <property type="term" value="P:signal transduction"/>
    <property type="evidence" value="ECO:0007669"/>
    <property type="project" value="InterPro"/>
</dbReference>
<evidence type="ECO:0000313" key="3">
    <source>
        <dbReference type="EMBL" id="KOO35849.1"/>
    </source>
</evidence>
<dbReference type="AlphaFoldDB" id="A0A0M0KAM4"/>
<gene>
    <name evidence="3" type="ORF">Ctob_010185</name>
</gene>